<evidence type="ECO:0000256" key="2">
    <source>
        <dbReference type="ARBA" id="ARBA00006285"/>
    </source>
</evidence>
<proteinExistence type="inferred from homology"/>
<organism evidence="9 10">
    <name type="scientific">Cytospora mali</name>
    <name type="common">Apple Valsa canker fungus</name>
    <name type="synonym">Valsa mali</name>
    <dbReference type="NCBI Taxonomy" id="578113"/>
    <lineage>
        <taxon>Eukaryota</taxon>
        <taxon>Fungi</taxon>
        <taxon>Dikarya</taxon>
        <taxon>Ascomycota</taxon>
        <taxon>Pezizomycotina</taxon>
        <taxon>Sordariomycetes</taxon>
        <taxon>Sordariomycetidae</taxon>
        <taxon>Diaporthales</taxon>
        <taxon>Cytosporaceae</taxon>
        <taxon>Cytospora</taxon>
    </lineage>
</organism>
<comment type="catalytic activity">
    <reaction evidence="1">
        <text>Hydrolysis of terminal non-reducing N-acetyl-D-hexosamine residues in N-acetyl-beta-D-hexosaminides.</text>
        <dbReference type="EC" id="3.2.1.52"/>
    </reaction>
</comment>
<dbReference type="InterPro" id="IPR025705">
    <property type="entry name" value="Beta_hexosaminidase_sua/sub"/>
</dbReference>
<evidence type="ECO:0000259" key="7">
    <source>
        <dbReference type="Pfam" id="PF00728"/>
    </source>
</evidence>
<evidence type="ECO:0000256" key="6">
    <source>
        <dbReference type="PIRSR" id="PIRSR625705-1"/>
    </source>
</evidence>
<keyword evidence="5" id="KW-0326">Glycosidase</keyword>
<dbReference type="Pfam" id="PF02838">
    <property type="entry name" value="Glyco_hydro_20b"/>
    <property type="match status" value="1"/>
</dbReference>
<evidence type="ECO:0000256" key="3">
    <source>
        <dbReference type="ARBA" id="ARBA00012663"/>
    </source>
</evidence>
<keyword evidence="10" id="KW-1185">Reference proteome</keyword>
<dbReference type="InterPro" id="IPR052764">
    <property type="entry name" value="GH20_Enzymes"/>
</dbReference>
<dbReference type="OrthoDB" id="428480at2759"/>
<dbReference type="STRING" id="694573.A0A194V847"/>
<evidence type="ECO:0000313" key="9">
    <source>
        <dbReference type="EMBL" id="KUI59996.1"/>
    </source>
</evidence>
<evidence type="ECO:0000313" key="10">
    <source>
        <dbReference type="Proteomes" id="UP000078576"/>
    </source>
</evidence>
<sequence>MAANRVCDVHGREDKMGNMPMELVEWTMLFITPGFNESVLVIGRLDRIGDEVIVHQDGPFGSLGNMFVQHPHNLECMCSYSPFLIALVVGDLLGIPTVPYQSSNGTYDLSKVKKIVVDAQYASSVDDSMDTLIPPTLSEFAETFAEDLSSIFDIDAVVVSGNRSTVNSIFLTLGDPSIYLNASGDPSSEGYTLSVTPSGITITGASPLGAWWGTRTVLQQATLNDGSISVGTGIDTPGWPTRGMMLDVGRHSYPKEFLIEMCAYMSFFKQNTFHIHLSDNLYNNVKEYSRERTLDLYARFRLWSDSEVLEGLNKYKNESYTREDFDEIQSSCAARGITVIPEIEAPGHALVIVQWKPELGYSDNLSLLNISHPDTIPTVKAIWDEFLPWFHTKVVSIGADEYTGPAADYNSFVNTMASYIGTTTGKFIRIWGTFPPVYNGSYENIYQNVSVQHWEYFEDNPYYDYILNNYSVVNSNDDFYVVNKWAPPGGYLNYVNLTKTFDGTPPNGTYWRPYVFDQSNATDNPLESNDRVLGAVAPLWNDYGANASVYSEAYYAWRSGIPALADKQWGGNLSSADFDSIFETLRAVVPGQNLDRDIPSTSDVIFNYTITTNGTFADTSLNAFSVETDCVPTKDALAITPSCSVVTPLSSKGRNYTLTLSGLTISSLEDPTNTTLVTGGDSTLMLTPNITFFASGNYFRLNTSLPLNETVDLSIIGRGNRTFASVNSAPEEEFLAIMGINGIYHHWAEIAFEAPLQQVGGEGSGWSGKLGGFSLTSVA</sequence>
<dbReference type="InterPro" id="IPR015882">
    <property type="entry name" value="HEX_bac_N"/>
</dbReference>
<dbReference type="EC" id="3.2.1.52" evidence="3"/>
<dbReference type="Pfam" id="PF00728">
    <property type="entry name" value="Glyco_hydro_20"/>
    <property type="match status" value="1"/>
</dbReference>
<dbReference type="PANTHER" id="PTHR43678">
    <property type="entry name" value="PUTATIVE (AFU_ORTHOLOGUE AFUA_2G00640)-RELATED"/>
    <property type="match status" value="1"/>
</dbReference>
<gene>
    <name evidence="9" type="ORF">VP1G_07179</name>
</gene>
<dbReference type="AlphaFoldDB" id="A0A194V847"/>
<dbReference type="PRINTS" id="PR00738">
    <property type="entry name" value="GLHYDRLASE20"/>
</dbReference>
<evidence type="ECO:0000256" key="1">
    <source>
        <dbReference type="ARBA" id="ARBA00001231"/>
    </source>
</evidence>
<name>A0A194V847_CYTMA</name>
<dbReference type="SUPFAM" id="SSF55545">
    <property type="entry name" value="beta-N-acetylhexosaminidase-like domain"/>
    <property type="match status" value="1"/>
</dbReference>
<dbReference type="GO" id="GO:0005975">
    <property type="term" value="P:carbohydrate metabolic process"/>
    <property type="evidence" value="ECO:0007669"/>
    <property type="project" value="InterPro"/>
</dbReference>
<dbReference type="EMBL" id="KN714740">
    <property type="protein sequence ID" value="KUI59996.1"/>
    <property type="molecule type" value="Genomic_DNA"/>
</dbReference>
<dbReference type="Gene3D" id="3.20.20.80">
    <property type="entry name" value="Glycosidases"/>
    <property type="match status" value="1"/>
</dbReference>
<feature type="active site" description="Proton donor" evidence="6">
    <location>
        <position position="401"/>
    </location>
</feature>
<dbReference type="InterPro" id="IPR015883">
    <property type="entry name" value="Glyco_hydro_20_cat"/>
</dbReference>
<keyword evidence="4" id="KW-0378">Hydrolase</keyword>
<comment type="similarity">
    <text evidence="2">Belongs to the glycosyl hydrolase 20 family.</text>
</comment>
<dbReference type="GO" id="GO:0004563">
    <property type="term" value="F:beta-N-acetylhexosaminidase activity"/>
    <property type="evidence" value="ECO:0007669"/>
    <property type="project" value="UniProtKB-EC"/>
</dbReference>
<dbReference type="Proteomes" id="UP000078576">
    <property type="component" value="Unassembled WGS sequence"/>
</dbReference>
<dbReference type="SUPFAM" id="SSF51445">
    <property type="entry name" value="(Trans)glycosidases"/>
    <property type="match status" value="1"/>
</dbReference>
<dbReference type="PANTHER" id="PTHR43678:SF1">
    <property type="entry name" value="BETA-N-ACETYLHEXOSAMINIDASE"/>
    <property type="match status" value="1"/>
</dbReference>
<evidence type="ECO:0000256" key="5">
    <source>
        <dbReference type="ARBA" id="ARBA00023295"/>
    </source>
</evidence>
<feature type="domain" description="Beta-hexosaminidase bacterial type N-terminal" evidence="8">
    <location>
        <begin position="135"/>
        <end position="221"/>
    </location>
</feature>
<feature type="domain" description="Glycoside hydrolase family 20 catalytic" evidence="7">
    <location>
        <begin position="241"/>
        <end position="555"/>
    </location>
</feature>
<evidence type="ECO:0000256" key="4">
    <source>
        <dbReference type="ARBA" id="ARBA00022801"/>
    </source>
</evidence>
<dbReference type="InterPro" id="IPR017853">
    <property type="entry name" value="GH"/>
</dbReference>
<dbReference type="Gene3D" id="3.30.379.10">
    <property type="entry name" value="Chitobiase/beta-hexosaminidase domain 2-like"/>
    <property type="match status" value="1"/>
</dbReference>
<reference evidence="10" key="1">
    <citation type="submission" date="2014-12" db="EMBL/GenBank/DDBJ databases">
        <title>Genome Sequence of Valsa Canker Pathogens Uncovers a Specific Adaption of Colonization on Woody Bark.</title>
        <authorList>
            <person name="Yin Z."/>
            <person name="Liu H."/>
            <person name="Gao X."/>
            <person name="Li Z."/>
            <person name="Song N."/>
            <person name="Ke X."/>
            <person name="Dai Q."/>
            <person name="Wu Y."/>
            <person name="Sun Y."/>
            <person name="Xu J.-R."/>
            <person name="Kang Z.K."/>
            <person name="Wang L."/>
            <person name="Huang L."/>
        </authorList>
    </citation>
    <scope>NUCLEOTIDE SEQUENCE [LARGE SCALE GENOMIC DNA]</scope>
    <source>
        <strain evidence="10">SXYL134</strain>
    </source>
</reference>
<dbReference type="CDD" id="cd06564">
    <property type="entry name" value="GH20_DspB_LnbB-like"/>
    <property type="match status" value="1"/>
</dbReference>
<dbReference type="InterPro" id="IPR029018">
    <property type="entry name" value="Hex-like_dom2"/>
</dbReference>
<evidence type="ECO:0000259" key="8">
    <source>
        <dbReference type="Pfam" id="PF02838"/>
    </source>
</evidence>
<accession>A0A194V847</accession>
<protein>
    <recommendedName>
        <fullName evidence="3">beta-N-acetylhexosaminidase</fullName>
        <ecNumber evidence="3">3.2.1.52</ecNumber>
    </recommendedName>
</protein>